<reference evidence="1 2" key="1">
    <citation type="submission" date="2023-09" db="EMBL/GenBank/DDBJ databases">
        <title>Whole genome shotgun sequencing (WGS) of Bosea sp. ZW T0_25, isolated from stored onions (Allium cepa).</title>
        <authorList>
            <person name="Stoll D.A."/>
            <person name="Huch M."/>
        </authorList>
    </citation>
    <scope>NUCLEOTIDE SEQUENCE [LARGE SCALE GENOMIC DNA]</scope>
    <source>
        <strain evidence="1 2">ZW T0_25</strain>
    </source>
</reference>
<evidence type="ECO:0000313" key="1">
    <source>
        <dbReference type="EMBL" id="MDU0340591.1"/>
    </source>
</evidence>
<accession>A0ABU3S721</accession>
<comment type="caution">
    <text evidence="1">The sequence shown here is derived from an EMBL/GenBank/DDBJ whole genome shotgun (WGS) entry which is preliminary data.</text>
</comment>
<feature type="non-terminal residue" evidence="1">
    <location>
        <position position="1"/>
    </location>
</feature>
<protein>
    <submittedName>
        <fullName evidence="1">Uncharacterized protein</fullName>
    </submittedName>
</protein>
<sequence>GAPGLALADPGRWLTAIDGIAFGDDPADGVVRGRRYLNSALRIAFTAPEGFELEAAREMVVGVGGDGAQALRFDSVALKPGQTLESYVASGWIDGVTTGTVESVTVGGLPAAVTTGKGTDWRFRLAAIQAGSRVYRFILAAKGETDPERGMRAVLDSFRSLTPAEAQSVKPMQIRLVSAAEGETPTSLAGRMATHDRPQELFLILNGIERSARLNPGQRYKIVTE</sequence>
<name>A0ABU3S721_9HYPH</name>
<proteinExistence type="predicted"/>
<gene>
    <name evidence="1" type="ORF">RKE40_11885</name>
</gene>
<dbReference type="EMBL" id="JAWDID010000015">
    <property type="protein sequence ID" value="MDU0340591.1"/>
    <property type="molecule type" value="Genomic_DNA"/>
</dbReference>
<keyword evidence="2" id="KW-1185">Reference proteome</keyword>
<evidence type="ECO:0000313" key="2">
    <source>
        <dbReference type="Proteomes" id="UP001254257"/>
    </source>
</evidence>
<dbReference type="Proteomes" id="UP001254257">
    <property type="component" value="Unassembled WGS sequence"/>
</dbReference>
<organism evidence="1 2">
    <name type="scientific">Bosea rubneri</name>
    <dbReference type="NCBI Taxonomy" id="3075434"/>
    <lineage>
        <taxon>Bacteria</taxon>
        <taxon>Pseudomonadati</taxon>
        <taxon>Pseudomonadota</taxon>
        <taxon>Alphaproteobacteria</taxon>
        <taxon>Hyphomicrobiales</taxon>
        <taxon>Boseaceae</taxon>
        <taxon>Bosea</taxon>
    </lineage>
</organism>